<dbReference type="Proteomes" id="UP000435112">
    <property type="component" value="Unassembled WGS sequence"/>
</dbReference>
<feature type="transmembrane region" description="Helical" evidence="1">
    <location>
        <begin position="81"/>
        <end position="98"/>
    </location>
</feature>
<dbReference type="AlphaFoldDB" id="A0A6A3IM68"/>
<keyword evidence="1" id="KW-1133">Transmembrane helix</keyword>
<sequence>MASFGNVQPSDALRKENQGLHARVRQVQAGGRIALRAADLLADVVAVETSMSTLLAAWSSSLWSRLFAPRLFAPRLFTSRLFAGALSLMAVGMASSLLRDSCRGYS</sequence>
<proteinExistence type="predicted"/>
<reference evidence="2 3" key="1">
    <citation type="submission" date="2018-09" db="EMBL/GenBank/DDBJ databases">
        <title>Genomic investigation of the strawberry pathogen Phytophthora fragariae indicates pathogenicity is determined by transcriptional variation in three key races.</title>
        <authorList>
            <person name="Adams T.M."/>
            <person name="Armitage A.D."/>
            <person name="Sobczyk M.K."/>
            <person name="Bates H.J."/>
            <person name="Dunwell J.M."/>
            <person name="Nellist C.F."/>
            <person name="Harrison R.J."/>
        </authorList>
    </citation>
    <scope>NUCLEOTIDE SEQUENCE [LARGE SCALE GENOMIC DNA]</scope>
    <source>
        <strain evidence="2 3">SCRP324</strain>
    </source>
</reference>
<organism evidence="2 3">
    <name type="scientific">Phytophthora rubi</name>
    <dbReference type="NCBI Taxonomy" id="129364"/>
    <lineage>
        <taxon>Eukaryota</taxon>
        <taxon>Sar</taxon>
        <taxon>Stramenopiles</taxon>
        <taxon>Oomycota</taxon>
        <taxon>Peronosporomycetes</taxon>
        <taxon>Peronosporales</taxon>
        <taxon>Peronosporaceae</taxon>
        <taxon>Phytophthora</taxon>
    </lineage>
</organism>
<protein>
    <submittedName>
        <fullName evidence="2">Uncharacterized protein</fullName>
    </submittedName>
</protein>
<dbReference type="OrthoDB" id="10375745at2759"/>
<evidence type="ECO:0000313" key="3">
    <source>
        <dbReference type="Proteomes" id="UP000435112"/>
    </source>
</evidence>
<evidence type="ECO:0000313" key="2">
    <source>
        <dbReference type="EMBL" id="KAE8984059.1"/>
    </source>
</evidence>
<gene>
    <name evidence="2" type="ORF">PR002_g23065</name>
</gene>
<accession>A0A6A3IM68</accession>
<comment type="caution">
    <text evidence="2">The sequence shown here is derived from an EMBL/GenBank/DDBJ whole genome shotgun (WGS) entry which is preliminary data.</text>
</comment>
<dbReference type="EMBL" id="QXFU01002577">
    <property type="protein sequence ID" value="KAE8984059.1"/>
    <property type="molecule type" value="Genomic_DNA"/>
</dbReference>
<keyword evidence="1" id="KW-0812">Transmembrane</keyword>
<evidence type="ECO:0000256" key="1">
    <source>
        <dbReference type="SAM" id="Phobius"/>
    </source>
</evidence>
<keyword evidence="1" id="KW-0472">Membrane</keyword>
<name>A0A6A3IM68_9STRA</name>